<feature type="transmembrane region" description="Helical" evidence="1">
    <location>
        <begin position="6"/>
        <end position="26"/>
    </location>
</feature>
<evidence type="ECO:0000256" key="1">
    <source>
        <dbReference type="SAM" id="Phobius"/>
    </source>
</evidence>
<evidence type="ECO:0000313" key="5">
    <source>
        <dbReference type="Proteomes" id="UP000183090"/>
    </source>
</evidence>
<keyword evidence="1" id="KW-0472">Membrane</keyword>
<dbReference type="AlphaFoldDB" id="A0A0F7HQ09"/>
<evidence type="ECO:0000313" key="2">
    <source>
        <dbReference type="EMBL" id="AKG75342.1"/>
    </source>
</evidence>
<dbReference type="PANTHER" id="PTHR36111:SF2">
    <property type="entry name" value="INNER MEMBRANE PROTEIN"/>
    <property type="match status" value="1"/>
</dbReference>
<reference evidence="2 4" key="1">
    <citation type="journal article" date="2015" name="Int. J. Syst. Evol. Microbiol.">
        <title>Complete genome sequence of Salinicoccus halodurans H3B36, isolated from the Qaidam Basin in China.</title>
        <authorList>
            <person name="Jiang K."/>
            <person name="Xue Y."/>
            <person name="Ma Y."/>
        </authorList>
    </citation>
    <scope>NUCLEOTIDE SEQUENCE [LARGE SCALE GENOMIC DNA]</scope>
    <source>
        <strain evidence="2 4">H3B36</strain>
    </source>
</reference>
<feature type="transmembrane region" description="Helical" evidence="1">
    <location>
        <begin position="185"/>
        <end position="206"/>
    </location>
</feature>
<feature type="transmembrane region" description="Helical" evidence="1">
    <location>
        <begin position="212"/>
        <end position="232"/>
    </location>
</feature>
<protein>
    <submittedName>
        <fullName evidence="2">Membrane protein</fullName>
    </submittedName>
</protein>
<sequence length="241" mass="25675">MSLLGTLVNAAAIAAGSFIGLFWRNISEKMKTTILQGLSITVIVLGIDMALETKQIIIIVASIAFGGMLGEKWDIEGKMNHFGIWLETKTGAKEGGVSAAFVTATLVYVVGAVGIVGALDSGLRGDHTILFTKSLIDGLMAVFLTSTLGIGIIFSAIPVFLFQGAITLSAAQIDRFVPPELMDQLIVEITGVGGVMIIAIGIRLLGILNIRVANLLPGLIFTVGIVIMMHYWEPLIRFVFQ</sequence>
<accession>A0A0F7HQ09</accession>
<organism evidence="3 5">
    <name type="scientific">Salinicoccus halodurans</name>
    <dbReference type="NCBI Taxonomy" id="407035"/>
    <lineage>
        <taxon>Bacteria</taxon>
        <taxon>Bacillati</taxon>
        <taxon>Bacillota</taxon>
        <taxon>Bacilli</taxon>
        <taxon>Bacillales</taxon>
        <taxon>Staphylococcaceae</taxon>
        <taxon>Salinicoccus</taxon>
    </lineage>
</organism>
<feature type="transmembrane region" description="Helical" evidence="1">
    <location>
        <begin position="33"/>
        <end position="50"/>
    </location>
</feature>
<dbReference type="EMBL" id="FOTB01000005">
    <property type="protein sequence ID" value="SFK89503.1"/>
    <property type="molecule type" value="Genomic_DNA"/>
</dbReference>
<dbReference type="Proteomes" id="UP000183090">
    <property type="component" value="Unassembled WGS sequence"/>
</dbReference>
<keyword evidence="4" id="KW-1185">Reference proteome</keyword>
<evidence type="ECO:0000313" key="3">
    <source>
        <dbReference type="EMBL" id="SFK89503.1"/>
    </source>
</evidence>
<dbReference type="Proteomes" id="UP000034029">
    <property type="component" value="Chromosome"/>
</dbReference>
<feature type="transmembrane region" description="Helical" evidence="1">
    <location>
        <begin position="96"/>
        <end position="119"/>
    </location>
</feature>
<dbReference type="OrthoDB" id="9797976at2"/>
<proteinExistence type="predicted"/>
<evidence type="ECO:0000313" key="4">
    <source>
        <dbReference type="Proteomes" id="UP000034029"/>
    </source>
</evidence>
<keyword evidence="1" id="KW-0812">Transmembrane</keyword>
<dbReference type="EMBL" id="CP011366">
    <property type="protein sequence ID" value="AKG75342.1"/>
    <property type="molecule type" value="Genomic_DNA"/>
</dbReference>
<dbReference type="Pfam" id="PF04474">
    <property type="entry name" value="DUF554"/>
    <property type="match status" value="1"/>
</dbReference>
<keyword evidence="1" id="KW-1133">Transmembrane helix</keyword>
<feature type="transmembrane region" description="Helical" evidence="1">
    <location>
        <begin position="139"/>
        <end position="164"/>
    </location>
</feature>
<reference evidence="3 5" key="3">
    <citation type="submission" date="2016-10" db="EMBL/GenBank/DDBJ databases">
        <authorList>
            <person name="Varghese N."/>
            <person name="Submissions S."/>
        </authorList>
    </citation>
    <scope>NUCLEOTIDE SEQUENCE [LARGE SCALE GENOMIC DNA]</scope>
    <source>
        <strain evidence="3 5">CGMCC 1.6501</strain>
    </source>
</reference>
<dbReference type="KEGG" id="shv:AAT16_10525"/>
<name>A0A0F7HQ09_9STAP</name>
<reference evidence="4" key="2">
    <citation type="submission" date="2015-04" db="EMBL/GenBank/DDBJ databases">
        <title>Complete genome sequence of Salinicoccus halodurans strain H3B36, isolated from the Qaidam basin of China.</title>
        <authorList>
            <person name="Ma Y."/>
            <person name="Jiang K."/>
            <person name="Xue Y."/>
        </authorList>
    </citation>
    <scope>NUCLEOTIDE SEQUENCE [LARGE SCALE GENOMIC DNA]</scope>
    <source>
        <strain evidence="4">H3B36</strain>
    </source>
</reference>
<gene>
    <name evidence="2" type="ORF">AAT16_10525</name>
    <name evidence="3" type="ORF">SAMN05216235_2351</name>
</gene>
<dbReference type="PANTHER" id="PTHR36111">
    <property type="entry name" value="INNER MEMBRANE PROTEIN-RELATED"/>
    <property type="match status" value="1"/>
</dbReference>
<dbReference type="InterPro" id="IPR007563">
    <property type="entry name" value="DUF554"/>
</dbReference>